<evidence type="ECO:0000256" key="4">
    <source>
        <dbReference type="ARBA" id="ARBA00022692"/>
    </source>
</evidence>
<dbReference type="OrthoDB" id="9768177at2"/>
<keyword evidence="5 9" id="KW-0798">TonB box</keyword>
<feature type="domain" description="TonB-dependent receptor plug" evidence="12">
    <location>
        <begin position="114"/>
        <end position="222"/>
    </location>
</feature>
<dbReference type="PROSITE" id="PS52016">
    <property type="entry name" value="TONB_DEPENDENT_REC_3"/>
    <property type="match status" value="1"/>
</dbReference>
<name>H1YFM3_9SPHI</name>
<dbReference type="HOGENOM" id="CLU_004317_0_0_10"/>
<keyword evidence="14" id="KW-1185">Reference proteome</keyword>
<accession>H1YFM3</accession>
<keyword evidence="7 8" id="KW-0998">Cell outer membrane</keyword>
<protein>
    <submittedName>
        <fullName evidence="13">TonB-dependent receptor plug</fullName>
    </submittedName>
</protein>
<evidence type="ECO:0000256" key="5">
    <source>
        <dbReference type="ARBA" id="ARBA00023077"/>
    </source>
</evidence>
<evidence type="ECO:0000256" key="10">
    <source>
        <dbReference type="SAM" id="SignalP"/>
    </source>
</evidence>
<dbReference type="STRING" id="714943.Mucpa_0226"/>
<dbReference type="Proteomes" id="UP000002774">
    <property type="component" value="Chromosome"/>
</dbReference>
<evidence type="ECO:0000256" key="1">
    <source>
        <dbReference type="ARBA" id="ARBA00004571"/>
    </source>
</evidence>
<gene>
    <name evidence="13" type="ORF">Mucpa_0226</name>
</gene>
<dbReference type="InterPro" id="IPR008969">
    <property type="entry name" value="CarboxyPept-like_regulatory"/>
</dbReference>
<dbReference type="eggNOG" id="COG1629">
    <property type="taxonomic scope" value="Bacteria"/>
</dbReference>
<reference evidence="13" key="1">
    <citation type="submission" date="2011-09" db="EMBL/GenBank/DDBJ databases">
        <title>The permanent draft genome of Mucilaginibacter paludis DSM 18603.</title>
        <authorList>
            <consortium name="US DOE Joint Genome Institute (JGI-PGF)"/>
            <person name="Lucas S."/>
            <person name="Han J."/>
            <person name="Lapidus A."/>
            <person name="Bruce D."/>
            <person name="Goodwin L."/>
            <person name="Pitluck S."/>
            <person name="Peters L."/>
            <person name="Kyrpides N."/>
            <person name="Mavromatis K."/>
            <person name="Ivanova N."/>
            <person name="Mikhailova N."/>
            <person name="Held B."/>
            <person name="Detter J.C."/>
            <person name="Tapia R."/>
            <person name="Han C."/>
            <person name="Land M."/>
            <person name="Hauser L."/>
            <person name="Markowitz V."/>
            <person name="Cheng J.-F."/>
            <person name="Hugenholtz P."/>
            <person name="Woyke T."/>
            <person name="Wu D."/>
            <person name="Tindall B."/>
            <person name="Brambilla E."/>
            <person name="Klenk H.-P."/>
            <person name="Eisen J.A."/>
        </authorList>
    </citation>
    <scope>NUCLEOTIDE SEQUENCE [LARGE SCALE GENOMIC DNA]</scope>
    <source>
        <strain evidence="13">DSM 18603</strain>
    </source>
</reference>
<dbReference type="SUPFAM" id="SSF56935">
    <property type="entry name" value="Porins"/>
    <property type="match status" value="1"/>
</dbReference>
<dbReference type="RefSeq" id="WP_008503973.1">
    <property type="nucleotide sequence ID" value="NZ_CM001403.1"/>
</dbReference>
<dbReference type="InterPro" id="IPR037066">
    <property type="entry name" value="Plug_dom_sf"/>
</dbReference>
<feature type="chain" id="PRO_5003559061" evidence="10">
    <location>
        <begin position="22"/>
        <end position="1056"/>
    </location>
</feature>
<keyword evidence="4 8" id="KW-0812">Transmembrane</keyword>
<dbReference type="SUPFAM" id="SSF49464">
    <property type="entry name" value="Carboxypeptidase regulatory domain-like"/>
    <property type="match status" value="1"/>
</dbReference>
<sequence>MKKQITFLILILLTCCGLSFAQNRTVKGVIRDGKGITLPGVAVRVKGSTTGVASDVNGNYSITVAADATLLISSVGYAPQEVLVKGRTVINITLDDDHKQLTEVVVIGYGTRAVKDVTGAISSIKADKLENENPTSVTDLIRGNIPGISVALNTSAKGGSSDDLQLRGKGSISGSVNPLIVVDGVIYPGQLADINPNDIDRVDVLRDPSSLAVYGAQSAGGVVAITTKKGRGGPPVINFNVNMGIAQLEKNQKFYDPQGFLNWRADGARSSNTSNPYYYYSNPNSLPDGVTLAQFMSGATGDPTTVWLQRLGLFPNEISNYFAGKTTDWSKLVFRNGFRQDYTASMSGKTETASYYMSGNFTKNENLIQGGDYKDARFRVNLEGKAAKFLTVGVNAQFASRDESNASTPLSGQGIDGHEADWTQIVASSPYGDMYNADGSLRRIDTDDSGLNQRNPFLGMTYNQNVAIQNTLFANLFARVDLPFGIKYNLNFAPQIEAYRNFFFRPVANPNELSGGTGIRTMENRFRYNLDNILNWNKTFGIHNFDVTLLLNKEKYQTWYTKTSNTQFSPSDVLGYDNIGAGTLPVESSDDRVYTADALMARLNYTLLGRYILTGTIRRDGFSPFGLKNPRETYPSAALAWIFSDEKFMKTDALKWLDYGKLRVSYGANGNRLSTGTADPTIALAVLATPKYPTANASGTIVNNSGVYISTLQNENLKWERTTGTNIGLDFSVLQSRISGSIDVYNRSTTDMLVKRAISSIQGYNYSNNIIPGGVNNSSVYTNVGQVDNKGLEVSLDGKIIKSKNFNWNASGTFYINRNKIVHLYGAVPVTDANGNTTMVENDDIGNGWFIGHDINAVWDYHILGVWQTAEATEAAKYGAKPGDFKLEDVDGNFKFTNADKQFLGSTNPTFNWSLRNDINFLKNFDFSFLLVSSIGQLRQFNQALNNPGSVGFARMSSYVQPYWTPDNPINDYARLNSGSSGTTINVWRKSSFVRVQTVSLGYNLDKKVIKRFGMQSAKLFVNATNATVLTGWSFWDPQNNGPTPRYLAAGLNVTF</sequence>
<evidence type="ECO:0000313" key="14">
    <source>
        <dbReference type="Proteomes" id="UP000002774"/>
    </source>
</evidence>
<evidence type="ECO:0000259" key="12">
    <source>
        <dbReference type="Pfam" id="PF07715"/>
    </source>
</evidence>
<dbReference type="Gene3D" id="2.60.40.1120">
    <property type="entry name" value="Carboxypeptidase-like, regulatory domain"/>
    <property type="match status" value="1"/>
</dbReference>
<dbReference type="InterPro" id="IPR036942">
    <property type="entry name" value="Beta-barrel_TonB_sf"/>
</dbReference>
<keyword evidence="13" id="KW-0675">Receptor</keyword>
<dbReference type="EMBL" id="CM001403">
    <property type="protein sequence ID" value="EHQ24425.1"/>
    <property type="molecule type" value="Genomic_DNA"/>
</dbReference>
<dbReference type="InterPro" id="IPR023996">
    <property type="entry name" value="TonB-dep_OMP_SusC/RagA"/>
</dbReference>
<evidence type="ECO:0000256" key="8">
    <source>
        <dbReference type="PROSITE-ProRule" id="PRU01360"/>
    </source>
</evidence>
<dbReference type="InterPro" id="IPR012910">
    <property type="entry name" value="Plug_dom"/>
</dbReference>
<evidence type="ECO:0000313" key="13">
    <source>
        <dbReference type="EMBL" id="EHQ24425.1"/>
    </source>
</evidence>
<dbReference type="NCBIfam" id="TIGR04056">
    <property type="entry name" value="OMP_RagA_SusC"/>
    <property type="match status" value="1"/>
</dbReference>
<dbReference type="InterPro" id="IPR039426">
    <property type="entry name" value="TonB-dep_rcpt-like"/>
</dbReference>
<evidence type="ECO:0000256" key="6">
    <source>
        <dbReference type="ARBA" id="ARBA00023136"/>
    </source>
</evidence>
<evidence type="ECO:0000256" key="7">
    <source>
        <dbReference type="ARBA" id="ARBA00023237"/>
    </source>
</evidence>
<comment type="similarity">
    <text evidence="8 9">Belongs to the TonB-dependent receptor family.</text>
</comment>
<dbReference type="InterPro" id="IPR000531">
    <property type="entry name" value="Beta-barrel_TonB"/>
</dbReference>
<dbReference type="Pfam" id="PF13715">
    <property type="entry name" value="CarbopepD_reg_2"/>
    <property type="match status" value="1"/>
</dbReference>
<dbReference type="AlphaFoldDB" id="H1YFM3"/>
<dbReference type="Pfam" id="PF00593">
    <property type="entry name" value="TonB_dep_Rec_b-barrel"/>
    <property type="match status" value="1"/>
</dbReference>
<organism evidence="13 14">
    <name type="scientific">Mucilaginibacter paludis DSM 18603</name>
    <dbReference type="NCBI Taxonomy" id="714943"/>
    <lineage>
        <taxon>Bacteria</taxon>
        <taxon>Pseudomonadati</taxon>
        <taxon>Bacteroidota</taxon>
        <taxon>Sphingobacteriia</taxon>
        <taxon>Sphingobacteriales</taxon>
        <taxon>Sphingobacteriaceae</taxon>
        <taxon>Mucilaginibacter</taxon>
    </lineage>
</organism>
<comment type="subcellular location">
    <subcellularLocation>
        <location evidence="1 8">Cell outer membrane</location>
        <topology evidence="1 8">Multi-pass membrane protein</topology>
    </subcellularLocation>
</comment>
<dbReference type="Gene3D" id="2.170.130.10">
    <property type="entry name" value="TonB-dependent receptor, plug domain"/>
    <property type="match status" value="1"/>
</dbReference>
<keyword evidence="2 8" id="KW-0813">Transport</keyword>
<keyword evidence="6 8" id="KW-0472">Membrane</keyword>
<keyword evidence="10" id="KW-0732">Signal</keyword>
<keyword evidence="3 8" id="KW-1134">Transmembrane beta strand</keyword>
<feature type="signal peptide" evidence="10">
    <location>
        <begin position="1"/>
        <end position="21"/>
    </location>
</feature>
<dbReference type="Pfam" id="PF07715">
    <property type="entry name" value="Plug"/>
    <property type="match status" value="1"/>
</dbReference>
<evidence type="ECO:0000256" key="9">
    <source>
        <dbReference type="RuleBase" id="RU003357"/>
    </source>
</evidence>
<evidence type="ECO:0000256" key="3">
    <source>
        <dbReference type="ARBA" id="ARBA00022452"/>
    </source>
</evidence>
<feature type="domain" description="TonB-dependent receptor-like beta-barrel" evidence="11">
    <location>
        <begin position="410"/>
        <end position="906"/>
    </location>
</feature>
<dbReference type="GO" id="GO:0009279">
    <property type="term" value="C:cell outer membrane"/>
    <property type="evidence" value="ECO:0007669"/>
    <property type="project" value="UniProtKB-SubCell"/>
</dbReference>
<evidence type="ECO:0000256" key="2">
    <source>
        <dbReference type="ARBA" id="ARBA00022448"/>
    </source>
</evidence>
<proteinExistence type="inferred from homology"/>
<dbReference type="Gene3D" id="2.40.170.20">
    <property type="entry name" value="TonB-dependent receptor, beta-barrel domain"/>
    <property type="match status" value="1"/>
</dbReference>
<evidence type="ECO:0000259" key="11">
    <source>
        <dbReference type="Pfam" id="PF00593"/>
    </source>
</evidence>